<dbReference type="Proteomes" id="UP000054164">
    <property type="component" value="Unassembled WGS sequence"/>
</dbReference>
<dbReference type="HOGENOM" id="CLU_2449357_0_0_9"/>
<dbReference type="EMBL" id="BA000058">
    <property type="protein sequence ID" value="BAO04930.1"/>
    <property type="molecule type" value="Genomic_DNA"/>
</dbReference>
<protein>
    <submittedName>
        <fullName evidence="1">Transcriptional regulator</fullName>
    </submittedName>
</protein>
<evidence type="ECO:0000313" key="1">
    <source>
        <dbReference type="EMBL" id="BAO04930.1"/>
    </source>
</evidence>
<gene>
    <name evidence="1" type="ORF">CBO05P1_211</name>
</gene>
<reference evidence="1" key="1">
    <citation type="submission" date="2013-10" db="EMBL/GenBank/DDBJ databases">
        <title>Draft genome sequence of Clostridium botulinum type B strain Osaka05.</title>
        <authorList>
            <person name="Sakaguchi Y."/>
            <person name="Hosomi K."/>
            <person name="Uchiyama J."/>
            <person name="Ogura Y."/>
            <person name="Sakaguchi M."/>
            <person name="Kohda T."/>
            <person name="Mukamoto M."/>
            <person name="Misawa N."/>
            <person name="Matsuzaki S."/>
            <person name="Hayashi T."/>
            <person name="Kozaki S."/>
        </authorList>
    </citation>
    <scope>NUCLEOTIDE SEQUENCE</scope>
    <source>
        <strain evidence="1">Osaka05</strain>
    </source>
</reference>
<dbReference type="InterPro" id="IPR036388">
    <property type="entry name" value="WH-like_DNA-bd_sf"/>
</dbReference>
<dbReference type="SUPFAM" id="SSF46785">
    <property type="entry name" value="Winged helix' DNA-binding domain"/>
    <property type="match status" value="1"/>
</dbReference>
<name>A0A060N5V1_CLOBO</name>
<proteinExistence type="predicted"/>
<dbReference type="AlphaFoldDB" id="A0A060N5V1"/>
<accession>A0A060N5V1</accession>
<dbReference type="RefSeq" id="WP_030032019.1">
    <property type="nucleotide sequence ID" value="NZ_BA000058.1"/>
</dbReference>
<dbReference type="Gene3D" id="1.10.10.10">
    <property type="entry name" value="Winged helix-like DNA-binding domain superfamily/Winged helix DNA-binding domain"/>
    <property type="match status" value="1"/>
</dbReference>
<organism evidence="1">
    <name type="scientific">Clostridium botulinum B str. Osaka05</name>
    <dbReference type="NCBI Taxonomy" id="1407017"/>
    <lineage>
        <taxon>Bacteria</taxon>
        <taxon>Bacillati</taxon>
        <taxon>Bacillota</taxon>
        <taxon>Clostridia</taxon>
        <taxon>Eubacteriales</taxon>
        <taxon>Clostridiaceae</taxon>
        <taxon>Clostridium</taxon>
    </lineage>
</organism>
<sequence length="89" mass="10060">MLNLNSNDYKILACVVDKSKNRGLSLGRGSTLKQIVDKTGFSIVKVRNTIKILLQEEYIMEGVKKERAKSYCITKKGAEKLKELKTNII</sequence>
<dbReference type="InterPro" id="IPR036390">
    <property type="entry name" value="WH_DNA-bd_sf"/>
</dbReference>